<feature type="region of interest" description="Disordered" evidence="1">
    <location>
        <begin position="40"/>
        <end position="64"/>
    </location>
</feature>
<organism evidence="2 3">
    <name type="scientific">Pristionchus fissidentatus</name>
    <dbReference type="NCBI Taxonomy" id="1538716"/>
    <lineage>
        <taxon>Eukaryota</taxon>
        <taxon>Metazoa</taxon>
        <taxon>Ecdysozoa</taxon>
        <taxon>Nematoda</taxon>
        <taxon>Chromadorea</taxon>
        <taxon>Rhabditida</taxon>
        <taxon>Rhabditina</taxon>
        <taxon>Diplogasteromorpha</taxon>
        <taxon>Diplogasteroidea</taxon>
        <taxon>Neodiplogasteridae</taxon>
        <taxon>Pristionchus</taxon>
    </lineage>
</organism>
<reference evidence="2" key="1">
    <citation type="submission" date="2023-10" db="EMBL/GenBank/DDBJ databases">
        <title>Genome assembly of Pristionchus species.</title>
        <authorList>
            <person name="Yoshida K."/>
            <person name="Sommer R.J."/>
        </authorList>
    </citation>
    <scope>NUCLEOTIDE SEQUENCE</scope>
    <source>
        <strain evidence="2">RS5133</strain>
    </source>
</reference>
<evidence type="ECO:0008006" key="4">
    <source>
        <dbReference type="Google" id="ProtNLM"/>
    </source>
</evidence>
<evidence type="ECO:0000313" key="2">
    <source>
        <dbReference type="EMBL" id="GMT15477.1"/>
    </source>
</evidence>
<dbReference type="Proteomes" id="UP001432322">
    <property type="component" value="Unassembled WGS sequence"/>
</dbReference>
<evidence type="ECO:0000313" key="3">
    <source>
        <dbReference type="Proteomes" id="UP001432322"/>
    </source>
</evidence>
<evidence type="ECO:0000256" key="1">
    <source>
        <dbReference type="SAM" id="MobiDB-lite"/>
    </source>
</evidence>
<proteinExistence type="predicted"/>
<comment type="caution">
    <text evidence="2">The sequence shown here is derived from an EMBL/GenBank/DDBJ whole genome shotgun (WGS) entry which is preliminary data.</text>
</comment>
<feature type="non-terminal residue" evidence="2">
    <location>
        <position position="257"/>
    </location>
</feature>
<dbReference type="AlphaFoldDB" id="A0AAV5VB89"/>
<name>A0AAV5VB89_9BILA</name>
<keyword evidence="3" id="KW-1185">Reference proteome</keyword>
<accession>A0AAV5VB89</accession>
<sequence length="257" mass="27826">MHCHSRIGLFDPTALRDTVGLGIVRAHALSDAVALGAASAHGARDAAEEGETEGEGEDGKEDETHETAQICLFHHCAVTVGTDDLEGRDVDGDYGRLLVMVRHGTRVEGICRLRGRHRGILGVSTVVRGRVAGRRRGHSRVGRGCELGIGGIRLWLVSRMACNSGSGQSHRLLVRGRRLGVWRDGIAGSGRRGGRVNDRGRRRSHHRHRALRIGWLRGGSSSCSCSRCSSRESDGVAAAVALVIAHRVGRQRRLLHY</sequence>
<dbReference type="EMBL" id="BTSY01000002">
    <property type="protein sequence ID" value="GMT15477.1"/>
    <property type="molecule type" value="Genomic_DNA"/>
</dbReference>
<protein>
    <recommendedName>
        <fullName evidence="4">Ribosomal protein</fullName>
    </recommendedName>
</protein>
<feature type="compositionally biased region" description="Acidic residues" evidence="1">
    <location>
        <begin position="48"/>
        <end position="61"/>
    </location>
</feature>
<gene>
    <name evidence="2" type="ORF">PFISCL1PPCAC_6774</name>
</gene>